<evidence type="ECO:0000256" key="2">
    <source>
        <dbReference type="SAM" id="MobiDB-lite"/>
    </source>
</evidence>
<evidence type="ECO:0000313" key="5">
    <source>
        <dbReference type="EMBL" id="KAF5389626.1"/>
    </source>
</evidence>
<dbReference type="PANTHER" id="PTHR20913:SF7">
    <property type="entry name" value="RE60063P"/>
    <property type="match status" value="1"/>
</dbReference>
<dbReference type="SMART" id="SM00164">
    <property type="entry name" value="TBC"/>
    <property type="match status" value="1"/>
</dbReference>
<dbReference type="InterPro" id="IPR045913">
    <property type="entry name" value="TBC20/Gyp8-like"/>
</dbReference>
<feature type="compositionally biased region" description="Polar residues" evidence="2">
    <location>
        <begin position="353"/>
        <end position="378"/>
    </location>
</feature>
<keyword evidence="1" id="KW-0343">GTPase activation</keyword>
<dbReference type="GO" id="GO:0005096">
    <property type="term" value="F:GTPase activator activity"/>
    <property type="evidence" value="ECO:0007669"/>
    <property type="project" value="UniProtKB-KW"/>
</dbReference>
<dbReference type="SUPFAM" id="SSF47923">
    <property type="entry name" value="Ypt/Rab-GAP domain of gyp1p"/>
    <property type="match status" value="2"/>
</dbReference>
<keyword evidence="3" id="KW-0472">Membrane</keyword>
<comment type="caution">
    <text evidence="5">The sequence shown here is derived from an EMBL/GenBank/DDBJ whole genome shotgun (WGS) entry which is preliminary data.</text>
</comment>
<dbReference type="GO" id="GO:0005789">
    <property type="term" value="C:endoplasmic reticulum membrane"/>
    <property type="evidence" value="ECO:0007669"/>
    <property type="project" value="TreeGrafter"/>
</dbReference>
<dbReference type="Gene3D" id="1.10.472.80">
    <property type="entry name" value="Ypt/Rab-GAP domain of gyp1p, domain 3"/>
    <property type="match status" value="1"/>
</dbReference>
<keyword evidence="3" id="KW-0812">Transmembrane</keyword>
<feature type="region of interest" description="Disordered" evidence="2">
    <location>
        <begin position="497"/>
        <end position="531"/>
    </location>
</feature>
<evidence type="ECO:0000313" key="6">
    <source>
        <dbReference type="Proteomes" id="UP000518752"/>
    </source>
</evidence>
<evidence type="ECO:0000256" key="1">
    <source>
        <dbReference type="ARBA" id="ARBA00022468"/>
    </source>
</evidence>
<dbReference type="PANTHER" id="PTHR20913">
    <property type="entry name" value="TBC1 DOMAIN FAMILY MEMBER 20/GTPASE"/>
    <property type="match status" value="1"/>
</dbReference>
<evidence type="ECO:0000259" key="4">
    <source>
        <dbReference type="PROSITE" id="PS50086"/>
    </source>
</evidence>
<protein>
    <recommendedName>
        <fullName evidence="4">Rab-GAP TBC domain-containing protein</fullName>
    </recommendedName>
</protein>
<reference evidence="5 6" key="1">
    <citation type="journal article" date="2020" name="ISME J.">
        <title>Uncovering the hidden diversity of litter-decomposition mechanisms in mushroom-forming fungi.</title>
        <authorList>
            <person name="Floudas D."/>
            <person name="Bentzer J."/>
            <person name="Ahren D."/>
            <person name="Johansson T."/>
            <person name="Persson P."/>
            <person name="Tunlid A."/>
        </authorList>
    </citation>
    <scope>NUCLEOTIDE SEQUENCE [LARGE SCALE GENOMIC DNA]</scope>
    <source>
        <strain evidence="5 6">CBS 406.79</strain>
    </source>
</reference>
<dbReference type="Proteomes" id="UP000518752">
    <property type="component" value="Unassembled WGS sequence"/>
</dbReference>
<proteinExistence type="predicted"/>
<feature type="transmembrane region" description="Helical" evidence="3">
    <location>
        <begin position="541"/>
        <end position="560"/>
    </location>
</feature>
<feature type="compositionally biased region" description="Low complexity" evidence="2">
    <location>
        <begin position="333"/>
        <end position="352"/>
    </location>
</feature>
<dbReference type="Gene3D" id="1.10.8.1310">
    <property type="match status" value="1"/>
</dbReference>
<dbReference type="EMBL" id="JAACJN010000021">
    <property type="protein sequence ID" value="KAF5389626.1"/>
    <property type="molecule type" value="Genomic_DNA"/>
</dbReference>
<keyword evidence="6" id="KW-1185">Reference proteome</keyword>
<accession>A0A8H5HU41</accession>
<dbReference type="InterPro" id="IPR035969">
    <property type="entry name" value="Rab-GAP_TBC_sf"/>
</dbReference>
<dbReference type="OrthoDB" id="206700at2759"/>
<dbReference type="InterPro" id="IPR000195">
    <property type="entry name" value="Rab-GAP-TBC_dom"/>
</dbReference>
<keyword evidence="3" id="KW-1133">Transmembrane helix</keyword>
<gene>
    <name evidence="5" type="ORF">D9757_004176</name>
</gene>
<feature type="domain" description="Rab-GAP TBC" evidence="4">
    <location>
        <begin position="19"/>
        <end position="201"/>
    </location>
</feature>
<dbReference type="Pfam" id="PF00566">
    <property type="entry name" value="RabGAP-TBC"/>
    <property type="match status" value="1"/>
</dbReference>
<name>A0A8H5HU41_9AGAR</name>
<organism evidence="5 6">
    <name type="scientific">Collybiopsis confluens</name>
    <dbReference type="NCBI Taxonomy" id="2823264"/>
    <lineage>
        <taxon>Eukaryota</taxon>
        <taxon>Fungi</taxon>
        <taxon>Dikarya</taxon>
        <taxon>Basidiomycota</taxon>
        <taxon>Agaricomycotina</taxon>
        <taxon>Agaricomycetes</taxon>
        <taxon>Agaricomycetidae</taxon>
        <taxon>Agaricales</taxon>
        <taxon>Marasmiineae</taxon>
        <taxon>Omphalotaceae</taxon>
        <taxon>Collybiopsis</taxon>
    </lineage>
</organism>
<feature type="compositionally biased region" description="Acidic residues" evidence="2">
    <location>
        <begin position="505"/>
        <end position="516"/>
    </location>
</feature>
<evidence type="ECO:0000256" key="3">
    <source>
        <dbReference type="SAM" id="Phobius"/>
    </source>
</evidence>
<dbReference type="GO" id="GO:0006888">
    <property type="term" value="P:endoplasmic reticulum to Golgi vesicle-mediated transport"/>
    <property type="evidence" value="ECO:0007669"/>
    <property type="project" value="TreeGrafter"/>
</dbReference>
<feature type="region of interest" description="Disordered" evidence="2">
    <location>
        <begin position="320"/>
        <end position="405"/>
    </location>
</feature>
<feature type="compositionally biased region" description="Low complexity" evidence="2">
    <location>
        <begin position="379"/>
        <end position="402"/>
    </location>
</feature>
<dbReference type="PROSITE" id="PS50086">
    <property type="entry name" value="TBC_RABGAP"/>
    <property type="match status" value="1"/>
</dbReference>
<sequence>MAYDAKFWENARRRSVQPGGFGKDRAELWAKLLSVEDALEAPVTDIDLLPKHPDEHQIRLDTDRSFVMYPDGDVQGHQENLYNLLVSIFRRHPKLSYFQGFHDIITVLFLTLPPHLRLPCAEKVSLHRTRDAMGEGLEPVLGLLRFLAKLLAAVDADLARVIRRASPLPYFALSHLLTMFSHDVPTLPLIQHIFDYLLSRPPVALVYLAAAIIIQRKEELFNLNEDVDGDLGMLHSLLGALPQISDDPESLEDAVVDEKGGATIDAPITSESLSHLSGGHLDTTTQKFLDTDVIASPPDGSDSDTLADSVYYSEDDTETEFGAQQEADDTKPSSRSSVLAISSSSQSSLGISELQTHLSRSPSASQSQMFASSPDLTFSQNRPNSSSPSSSVHSEGSSVISRSKTHTGASVTLSSLLRAADDLFEAFPPYPDYPGSLDMAHTPQFPGKSDVPSNNTLAPVLSAFMGLHSVVYTWSEDPACLPGDHFAEEIVGDSSSVVKPWDPSLEVDDGDDDEKDETPNGGEEMPKRERVGKTRLLRSDMILSAGAGAVLIVAIALAMYHSRGSRSERLPLDKFLGFLGAWGAWG</sequence>
<dbReference type="AlphaFoldDB" id="A0A8H5HU41"/>